<feature type="region of interest" description="Disordered" evidence="1">
    <location>
        <begin position="1"/>
        <end position="271"/>
    </location>
</feature>
<dbReference type="AlphaFoldDB" id="A0AAN9AEA2"/>
<keyword evidence="3" id="KW-1185">Reference proteome</keyword>
<feature type="compositionally biased region" description="Acidic residues" evidence="1">
    <location>
        <begin position="1"/>
        <end position="15"/>
    </location>
</feature>
<feature type="compositionally biased region" description="Low complexity" evidence="1">
    <location>
        <begin position="227"/>
        <end position="239"/>
    </location>
</feature>
<feature type="compositionally biased region" description="Low complexity" evidence="1">
    <location>
        <begin position="512"/>
        <end position="526"/>
    </location>
</feature>
<dbReference type="Proteomes" id="UP001381693">
    <property type="component" value="Unassembled WGS sequence"/>
</dbReference>
<accession>A0AAN9AEA2</accession>
<reference evidence="2 3" key="1">
    <citation type="submission" date="2023-11" db="EMBL/GenBank/DDBJ databases">
        <title>Halocaridina rubra genome assembly.</title>
        <authorList>
            <person name="Smith C."/>
        </authorList>
    </citation>
    <scope>NUCLEOTIDE SEQUENCE [LARGE SCALE GENOMIC DNA]</scope>
    <source>
        <strain evidence="2">EP-1</strain>
        <tissue evidence="2">Whole</tissue>
    </source>
</reference>
<evidence type="ECO:0000256" key="1">
    <source>
        <dbReference type="SAM" id="MobiDB-lite"/>
    </source>
</evidence>
<proteinExistence type="predicted"/>
<feature type="compositionally biased region" description="Acidic residues" evidence="1">
    <location>
        <begin position="84"/>
        <end position="111"/>
    </location>
</feature>
<feature type="compositionally biased region" description="Acidic residues" evidence="1">
    <location>
        <begin position="41"/>
        <end position="52"/>
    </location>
</feature>
<feature type="compositionally biased region" description="Polar residues" evidence="1">
    <location>
        <begin position="410"/>
        <end position="438"/>
    </location>
</feature>
<feature type="compositionally biased region" description="Basic and acidic residues" evidence="1">
    <location>
        <begin position="113"/>
        <end position="154"/>
    </location>
</feature>
<feature type="region of interest" description="Disordered" evidence="1">
    <location>
        <begin position="293"/>
        <end position="561"/>
    </location>
</feature>
<feature type="compositionally biased region" description="Basic and acidic residues" evidence="1">
    <location>
        <begin position="358"/>
        <end position="373"/>
    </location>
</feature>
<feature type="compositionally biased region" description="Basic and acidic residues" evidence="1">
    <location>
        <begin position="69"/>
        <end position="78"/>
    </location>
</feature>
<organism evidence="2 3">
    <name type="scientific">Halocaridina rubra</name>
    <name type="common">Hawaiian red shrimp</name>
    <dbReference type="NCBI Taxonomy" id="373956"/>
    <lineage>
        <taxon>Eukaryota</taxon>
        <taxon>Metazoa</taxon>
        <taxon>Ecdysozoa</taxon>
        <taxon>Arthropoda</taxon>
        <taxon>Crustacea</taxon>
        <taxon>Multicrustacea</taxon>
        <taxon>Malacostraca</taxon>
        <taxon>Eumalacostraca</taxon>
        <taxon>Eucarida</taxon>
        <taxon>Decapoda</taxon>
        <taxon>Pleocyemata</taxon>
        <taxon>Caridea</taxon>
        <taxon>Atyoidea</taxon>
        <taxon>Atyidae</taxon>
        <taxon>Halocaridina</taxon>
    </lineage>
</organism>
<evidence type="ECO:0000313" key="3">
    <source>
        <dbReference type="Proteomes" id="UP001381693"/>
    </source>
</evidence>
<name>A0AAN9AEA2_HALRR</name>
<feature type="compositionally biased region" description="Acidic residues" evidence="1">
    <location>
        <begin position="155"/>
        <end position="164"/>
    </location>
</feature>
<protein>
    <submittedName>
        <fullName evidence="2">Uncharacterized protein</fullName>
    </submittedName>
</protein>
<feature type="compositionally biased region" description="Basic and acidic residues" evidence="1">
    <location>
        <begin position="165"/>
        <end position="191"/>
    </location>
</feature>
<feature type="compositionally biased region" description="Polar residues" evidence="1">
    <location>
        <begin position="317"/>
        <end position="340"/>
    </location>
</feature>
<comment type="caution">
    <text evidence="2">The sequence shown here is derived from an EMBL/GenBank/DDBJ whole genome shotgun (WGS) entry which is preliminary data.</text>
</comment>
<sequence length="561" mass="63069">MSSASDDDFYDDESGESEKCDEEKEESDENERKKDAFNDADQNDVSEGDDENDERKSQANSGENEGNNEYEKGEDNEGKNSVNENEEKDDGENEYEESEEESPFEEEEIASESDSRDNDNDNDSEKGYEENMRENDNENEDAICKEEENDKENEQEMNEDDQREYEEKAETETPEKLNLGKENEENEKEANEHEEENDPPYESSENEKIMNENDDCEEDELERIFRSSQSHVSPSSSSSPAKMRRERPRSAKSQMKVLIRQLSSPCSSGDSKKALVFDHHEDFTMVNDCTNNYYNIRPRASNKQPRIPGIEPLAFQSPVTQTPRSHQSSRNQTPRSQTGHTPAGTHSYPPPLLVTKSPVHDRPIPARRSRENTPRSSSNVGPASPAVADCSESPSTSMPERVSRPGTAKISRQGSLPPEKQQTGAATGRHQLSSTSRGINRVLSSKEKDTTGQVGPPNPRPKSAVTQPKIMDRGVATSKHRQPRHRPLGDYSRSLQMLGVKLPAPLPKTPKTPRSSSSQSWKSEGTLHTRVKKRSTSLEDVTRAIPQVKDPETLRDLQVGE</sequence>
<evidence type="ECO:0000313" key="2">
    <source>
        <dbReference type="EMBL" id="KAK7085583.1"/>
    </source>
</evidence>
<gene>
    <name evidence="2" type="ORF">SK128_011218</name>
</gene>
<feature type="compositionally biased region" description="Acidic residues" evidence="1">
    <location>
        <begin position="212"/>
        <end position="221"/>
    </location>
</feature>
<dbReference type="EMBL" id="JAXCGZ010000777">
    <property type="protein sequence ID" value="KAK7085583.1"/>
    <property type="molecule type" value="Genomic_DNA"/>
</dbReference>